<dbReference type="Gene3D" id="2.170.130.10">
    <property type="entry name" value="TonB-dependent receptor, plug domain"/>
    <property type="match status" value="1"/>
</dbReference>
<keyword evidence="5 12" id="KW-0812">Transmembrane</keyword>
<keyword evidence="10 12" id="KW-0472">Membrane</keyword>
<evidence type="ECO:0000256" key="1">
    <source>
        <dbReference type="ARBA" id="ARBA00004571"/>
    </source>
</evidence>
<dbReference type="Pfam" id="PF00593">
    <property type="entry name" value="TonB_dep_Rec_b-barrel"/>
    <property type="match status" value="1"/>
</dbReference>
<evidence type="ECO:0000256" key="2">
    <source>
        <dbReference type="ARBA" id="ARBA00022448"/>
    </source>
</evidence>
<keyword evidence="18" id="KW-0675">Receptor</keyword>
<feature type="compositionally biased region" description="Low complexity" evidence="14">
    <location>
        <begin position="31"/>
        <end position="50"/>
    </location>
</feature>
<evidence type="ECO:0000313" key="19">
    <source>
        <dbReference type="Proteomes" id="UP000620046"/>
    </source>
</evidence>
<evidence type="ECO:0000256" key="8">
    <source>
        <dbReference type="ARBA" id="ARBA00023065"/>
    </source>
</evidence>
<keyword evidence="4" id="KW-0410">Iron transport</keyword>
<evidence type="ECO:0000256" key="5">
    <source>
        <dbReference type="ARBA" id="ARBA00022692"/>
    </source>
</evidence>
<keyword evidence="19" id="KW-1185">Reference proteome</keyword>
<evidence type="ECO:0000256" key="7">
    <source>
        <dbReference type="ARBA" id="ARBA00023004"/>
    </source>
</evidence>
<keyword evidence="3 12" id="KW-1134">Transmembrane beta strand</keyword>
<evidence type="ECO:0000259" key="16">
    <source>
        <dbReference type="Pfam" id="PF00593"/>
    </source>
</evidence>
<evidence type="ECO:0000256" key="13">
    <source>
        <dbReference type="RuleBase" id="RU003357"/>
    </source>
</evidence>
<keyword evidence="11 12" id="KW-0998">Cell outer membrane</keyword>
<evidence type="ECO:0000256" key="15">
    <source>
        <dbReference type="SAM" id="SignalP"/>
    </source>
</evidence>
<sequence>MHPLSTFRRNTLTVAIALMCTASFQAMAGTTDTSSPQAAASTASSPQTSSNDASGKDNGKKQNSVNLQQVVVTGSPLPSTEMNSSISVSTVDGEQIQTSGVQNAADLLRTIPGIRSESSGGAGNANVSVRGLPVASGGSKFVQFQVDGMPVLEFGDTAFATPDTFLRTDYNIDHVEAVRGGSSSVFASNAPGAIINFITKDGSSQGGNIGLTVGLGQYDDQRLDFDYGGPLSASTRYHFGGFIQHGNGQKNTDYTSSSGGQLMGNITHDIDGGFLRLNLQFTDTYDPVYLPVPVMITGSNSDPHVSSIPGFNLQSGVLQSPYFTSDTALNAQGQTIHTNIRDGYHTRVNAIGGEGKFSLGDDWTLHEQFRAAENYGAFTGPYPTAVESAQTLADSIGGAGSYLTYATGPNAGKRVTNPAALGGNGLASETALFNVSLPNMDNFTNNISLSRTFDTDFGKGTLQFGYYHSQQNVVQDWHWNMYLQTVQSQDSALLNVYSASGKLMTDNGLVAYGTPGFCGSCNRYYDAKYMMDAPFVSMTWETGPWRFDGGLRFDRITGSGYYVAANQLATVDVNGNGVISVPEQSVPVYGGATSPIDYSKSHLEYSFGTNYTIDSNLALFLRASSGARFNSDRLLFGGGILSDGSVPQGIGVNVVKQYEGGVKWNTAHTSLFVTGFMANTQEQNEDVTSTIEPFISRHYHARGVEFEGSYNYGHFSLAGGMTYTHSRIVSDAITPADVGNVPQRQANWVYQFSPSYSWHAFNVGATVIGTTKSYASDPNGLVMPGYTQVNTYVSYDINDRMTASLSVNNLFNAIGLTEIDSSPETVTANGINTARSILGRTIYVNWQYHL</sequence>
<dbReference type="InterPro" id="IPR000531">
    <property type="entry name" value="Beta-barrel_TonB"/>
</dbReference>
<protein>
    <submittedName>
        <fullName evidence="18">TonB-dependent receptor</fullName>
    </submittedName>
</protein>
<evidence type="ECO:0000256" key="10">
    <source>
        <dbReference type="ARBA" id="ARBA00023136"/>
    </source>
</evidence>
<evidence type="ECO:0000259" key="17">
    <source>
        <dbReference type="Pfam" id="PF07715"/>
    </source>
</evidence>
<dbReference type="Gene3D" id="2.40.170.20">
    <property type="entry name" value="TonB-dependent receptor, beta-barrel domain"/>
    <property type="match status" value="1"/>
</dbReference>
<feature type="chain" id="PRO_5047439960" evidence="15">
    <location>
        <begin position="29"/>
        <end position="850"/>
    </location>
</feature>
<dbReference type="InterPro" id="IPR012910">
    <property type="entry name" value="Plug_dom"/>
</dbReference>
<proteinExistence type="inferred from homology"/>
<comment type="caution">
    <text evidence="18">The sequence shown here is derived from an EMBL/GenBank/DDBJ whole genome shotgun (WGS) entry which is preliminary data.</text>
</comment>
<evidence type="ECO:0000256" key="12">
    <source>
        <dbReference type="PROSITE-ProRule" id="PRU01360"/>
    </source>
</evidence>
<gene>
    <name evidence="18" type="ORF">GCM10010981_47360</name>
</gene>
<dbReference type="Proteomes" id="UP000620046">
    <property type="component" value="Unassembled WGS sequence"/>
</dbReference>
<accession>A0ABQ1GXR6</accession>
<reference evidence="19" key="1">
    <citation type="journal article" date="2019" name="Int. J. Syst. Evol. Microbiol.">
        <title>The Global Catalogue of Microorganisms (GCM) 10K type strain sequencing project: providing services to taxonomists for standard genome sequencing and annotation.</title>
        <authorList>
            <consortium name="The Broad Institute Genomics Platform"/>
            <consortium name="The Broad Institute Genome Sequencing Center for Infectious Disease"/>
            <person name="Wu L."/>
            <person name="Ma J."/>
        </authorList>
    </citation>
    <scope>NUCLEOTIDE SEQUENCE [LARGE SCALE GENOMIC DNA]</scope>
    <source>
        <strain evidence="19">CGMCC 1.15439</strain>
    </source>
</reference>
<keyword evidence="6 15" id="KW-0732">Signal</keyword>
<feature type="region of interest" description="Disordered" evidence="14">
    <location>
        <begin position="31"/>
        <end position="66"/>
    </location>
</feature>
<keyword evidence="8" id="KW-0406">Ion transport</keyword>
<evidence type="ECO:0000256" key="4">
    <source>
        <dbReference type="ARBA" id="ARBA00022496"/>
    </source>
</evidence>
<dbReference type="InterPro" id="IPR037066">
    <property type="entry name" value="Plug_dom_sf"/>
</dbReference>
<dbReference type="SUPFAM" id="SSF56935">
    <property type="entry name" value="Porins"/>
    <property type="match status" value="1"/>
</dbReference>
<dbReference type="EMBL" id="BMJA01000007">
    <property type="protein sequence ID" value="GGA52417.1"/>
    <property type="molecule type" value="Genomic_DNA"/>
</dbReference>
<evidence type="ECO:0000313" key="18">
    <source>
        <dbReference type="EMBL" id="GGA52417.1"/>
    </source>
</evidence>
<dbReference type="PROSITE" id="PS52016">
    <property type="entry name" value="TONB_DEPENDENT_REC_3"/>
    <property type="match status" value="1"/>
</dbReference>
<feature type="signal peptide" evidence="15">
    <location>
        <begin position="1"/>
        <end position="28"/>
    </location>
</feature>
<evidence type="ECO:0000256" key="3">
    <source>
        <dbReference type="ARBA" id="ARBA00022452"/>
    </source>
</evidence>
<comment type="subcellular location">
    <subcellularLocation>
        <location evidence="1 12">Cell outer membrane</location>
        <topology evidence="1 12">Multi-pass membrane protein</topology>
    </subcellularLocation>
</comment>
<evidence type="ECO:0000256" key="9">
    <source>
        <dbReference type="ARBA" id="ARBA00023077"/>
    </source>
</evidence>
<comment type="similarity">
    <text evidence="12 13">Belongs to the TonB-dependent receptor family.</text>
</comment>
<dbReference type="RefSeq" id="WP_229721065.1">
    <property type="nucleotide sequence ID" value="NZ_BMJA01000007.1"/>
</dbReference>
<feature type="domain" description="TonB-dependent receptor plug" evidence="17">
    <location>
        <begin position="82"/>
        <end position="193"/>
    </location>
</feature>
<keyword evidence="2 12" id="KW-0813">Transport</keyword>
<keyword evidence="7" id="KW-0408">Iron</keyword>
<dbReference type="PANTHER" id="PTHR32552">
    <property type="entry name" value="FERRICHROME IRON RECEPTOR-RELATED"/>
    <property type="match status" value="1"/>
</dbReference>
<evidence type="ECO:0000256" key="14">
    <source>
        <dbReference type="SAM" id="MobiDB-lite"/>
    </source>
</evidence>
<dbReference type="InterPro" id="IPR036942">
    <property type="entry name" value="Beta-barrel_TonB_sf"/>
</dbReference>
<name>A0ABQ1GXR6_9GAMM</name>
<dbReference type="Pfam" id="PF07715">
    <property type="entry name" value="Plug"/>
    <property type="match status" value="1"/>
</dbReference>
<keyword evidence="9 13" id="KW-0798">TonB box</keyword>
<organism evidence="18 19">
    <name type="scientific">Dyella nitratireducens</name>
    <dbReference type="NCBI Taxonomy" id="1849580"/>
    <lineage>
        <taxon>Bacteria</taxon>
        <taxon>Pseudomonadati</taxon>
        <taxon>Pseudomonadota</taxon>
        <taxon>Gammaproteobacteria</taxon>
        <taxon>Lysobacterales</taxon>
        <taxon>Rhodanobacteraceae</taxon>
        <taxon>Dyella</taxon>
    </lineage>
</organism>
<dbReference type="InterPro" id="IPR039426">
    <property type="entry name" value="TonB-dep_rcpt-like"/>
</dbReference>
<dbReference type="PANTHER" id="PTHR32552:SF89">
    <property type="entry name" value="CATECHOLATE SIDEROPHORE RECEPTOR FIU"/>
    <property type="match status" value="1"/>
</dbReference>
<feature type="domain" description="TonB-dependent receptor-like beta-barrel" evidence="16">
    <location>
        <begin position="319"/>
        <end position="810"/>
    </location>
</feature>
<evidence type="ECO:0000256" key="11">
    <source>
        <dbReference type="ARBA" id="ARBA00023237"/>
    </source>
</evidence>
<evidence type="ECO:0000256" key="6">
    <source>
        <dbReference type="ARBA" id="ARBA00022729"/>
    </source>
</evidence>